<gene>
    <name evidence="1" type="ORF">DSCW_27070</name>
</gene>
<name>A0A5K7Z3P3_9BACT</name>
<dbReference type="AlphaFoldDB" id="A0A5K7Z3P3"/>
<dbReference type="InterPro" id="IPR019271">
    <property type="entry name" value="DUF2284_metal-binding"/>
</dbReference>
<evidence type="ECO:0008006" key="3">
    <source>
        <dbReference type="Google" id="ProtNLM"/>
    </source>
</evidence>
<evidence type="ECO:0000313" key="1">
    <source>
        <dbReference type="EMBL" id="BBO75290.1"/>
    </source>
</evidence>
<dbReference type="EMBL" id="AP021875">
    <property type="protein sequence ID" value="BBO75290.1"/>
    <property type="molecule type" value="Genomic_DNA"/>
</dbReference>
<evidence type="ECO:0000313" key="2">
    <source>
        <dbReference type="Proteomes" id="UP000427769"/>
    </source>
</evidence>
<reference evidence="1 2" key="1">
    <citation type="submission" date="2019-11" db="EMBL/GenBank/DDBJ databases">
        <title>Comparative genomics of hydrocarbon-degrading Desulfosarcina strains.</title>
        <authorList>
            <person name="Watanabe M."/>
            <person name="Kojima H."/>
            <person name="Fukui M."/>
        </authorList>
    </citation>
    <scope>NUCLEOTIDE SEQUENCE [LARGE SCALE GENOMIC DNA]</scope>
    <source>
        <strain evidence="1 2">PP31</strain>
    </source>
</reference>
<dbReference type="KEGG" id="dwd:DSCW_27070"/>
<dbReference type="Pfam" id="PF10050">
    <property type="entry name" value="DUF2284"/>
    <property type="match status" value="1"/>
</dbReference>
<proteinExistence type="predicted"/>
<organism evidence="1 2">
    <name type="scientific">Desulfosarcina widdelii</name>
    <dbReference type="NCBI Taxonomy" id="947919"/>
    <lineage>
        <taxon>Bacteria</taxon>
        <taxon>Pseudomonadati</taxon>
        <taxon>Thermodesulfobacteriota</taxon>
        <taxon>Desulfobacteria</taxon>
        <taxon>Desulfobacterales</taxon>
        <taxon>Desulfosarcinaceae</taxon>
        <taxon>Desulfosarcina</taxon>
    </lineage>
</organism>
<sequence length="203" mass="22264">MGVREVVFNQRERLTRLERLACKWGASRAATVATANIVVNDAFAELCRLPDCTVYGLSAGCPPHVGGTFEMRKLLTQYEWAIALKIDVPTDILLGEERFHLYRVLHEIVAAVEQAAVEKGFSRARAFAGGSCKRIFCADQPDCSVLYGGPCRHPDRARPSMSGYGIDVSRLMNAAGWQMSWITRNTSAEEVPMGALVGMVLVG</sequence>
<protein>
    <recommendedName>
        <fullName evidence="3">Metal-binding protein</fullName>
    </recommendedName>
</protein>
<keyword evidence="2" id="KW-1185">Reference proteome</keyword>
<dbReference type="Proteomes" id="UP000427769">
    <property type="component" value="Chromosome"/>
</dbReference>
<dbReference type="OrthoDB" id="5420534at2"/>
<accession>A0A5K7Z3P3</accession>
<dbReference type="RefSeq" id="WP_155304226.1">
    <property type="nucleotide sequence ID" value="NZ_AP021875.1"/>
</dbReference>